<feature type="compositionally biased region" description="Polar residues" evidence="1">
    <location>
        <begin position="127"/>
        <end position="136"/>
    </location>
</feature>
<proteinExistence type="predicted"/>
<evidence type="ECO:0000256" key="2">
    <source>
        <dbReference type="SAM" id="Phobius"/>
    </source>
</evidence>
<keyword evidence="2" id="KW-1133">Transmembrane helix</keyword>
<organism evidence="3 4">
    <name type="scientific">Caenorhabditis bovis</name>
    <dbReference type="NCBI Taxonomy" id="2654633"/>
    <lineage>
        <taxon>Eukaryota</taxon>
        <taxon>Metazoa</taxon>
        <taxon>Ecdysozoa</taxon>
        <taxon>Nematoda</taxon>
        <taxon>Chromadorea</taxon>
        <taxon>Rhabditida</taxon>
        <taxon>Rhabditina</taxon>
        <taxon>Rhabditomorpha</taxon>
        <taxon>Rhabditoidea</taxon>
        <taxon>Rhabditidae</taxon>
        <taxon>Peloderinae</taxon>
        <taxon>Caenorhabditis</taxon>
    </lineage>
</organism>
<keyword evidence="4" id="KW-1185">Reference proteome</keyword>
<feature type="transmembrane region" description="Helical" evidence="2">
    <location>
        <begin position="178"/>
        <end position="200"/>
    </location>
</feature>
<reference evidence="3 4" key="1">
    <citation type="submission" date="2020-04" db="EMBL/GenBank/DDBJ databases">
        <authorList>
            <person name="Laetsch R D."/>
            <person name="Stevens L."/>
            <person name="Kumar S."/>
            <person name="Blaxter L. M."/>
        </authorList>
    </citation>
    <scope>NUCLEOTIDE SEQUENCE [LARGE SCALE GENOMIC DNA]</scope>
</reference>
<feature type="region of interest" description="Disordered" evidence="1">
    <location>
        <begin position="121"/>
        <end position="154"/>
    </location>
</feature>
<evidence type="ECO:0000256" key="1">
    <source>
        <dbReference type="SAM" id="MobiDB-lite"/>
    </source>
</evidence>
<sequence length="259" mass="30925">MKLCRSLITPQTKNFRVCKEHYFRSVRNIINQLEIVSRNINPSTIAEQRWQKIEEMLSADTKLFVAPNELRNRTIAYIRSGFRHFPFAIQPIFMDMFSDLDFTSVSSQSFPRIKQQRKEERECDQPNWISNSSWNASEPPPLEDPKELYEEEENKPSLGDYKCHGVSYSNTTRATMRFLSFLLILSILACSKAYYIYYYYPSGYNNQQTTYYYYPNNNNNGQTTYYYDSGCSNCYYPSNGYQTTYYYPYTYYYYTYGKR</sequence>
<evidence type="ECO:0000313" key="3">
    <source>
        <dbReference type="EMBL" id="CAB3396730.1"/>
    </source>
</evidence>
<keyword evidence="2" id="KW-0812">Transmembrane</keyword>
<dbReference type="Proteomes" id="UP000494206">
    <property type="component" value="Unassembled WGS sequence"/>
</dbReference>
<dbReference type="EMBL" id="CADEPM010000001">
    <property type="protein sequence ID" value="CAB3396730.1"/>
    <property type="molecule type" value="Genomic_DNA"/>
</dbReference>
<name>A0A8S1E747_9PELO</name>
<accession>A0A8S1E747</accession>
<comment type="caution">
    <text evidence="3">The sequence shown here is derived from an EMBL/GenBank/DDBJ whole genome shotgun (WGS) entry which is preliminary data.</text>
</comment>
<protein>
    <submittedName>
        <fullName evidence="3">Uncharacterized protein</fullName>
    </submittedName>
</protein>
<keyword evidence="2" id="KW-0472">Membrane</keyword>
<gene>
    <name evidence="3" type="ORF">CBOVIS_LOCUS243</name>
</gene>
<evidence type="ECO:0000313" key="4">
    <source>
        <dbReference type="Proteomes" id="UP000494206"/>
    </source>
</evidence>
<dbReference type="AlphaFoldDB" id="A0A8S1E747"/>